<gene>
    <name evidence="1" type="ORF">LIER_35009</name>
</gene>
<accession>A0AAV3NI20</accession>
<name>A0AAV3NI20_LITER</name>
<dbReference type="AlphaFoldDB" id="A0AAV3NI20"/>
<proteinExistence type="predicted"/>
<keyword evidence="2" id="KW-1185">Reference proteome</keyword>
<dbReference type="PANTHER" id="PTHR31676:SF7">
    <property type="entry name" value="DUF538 DOMAIN-CONTAINING PROTEIN"/>
    <property type="match status" value="1"/>
</dbReference>
<dbReference type="InterPro" id="IPR007493">
    <property type="entry name" value="DUF538"/>
</dbReference>
<dbReference type="Gene3D" id="2.30.240.10">
    <property type="entry name" value="At5g01610-like"/>
    <property type="match status" value="1"/>
</dbReference>
<reference evidence="1 2" key="1">
    <citation type="submission" date="2024-01" db="EMBL/GenBank/DDBJ databases">
        <title>The complete chloroplast genome sequence of Lithospermum erythrorhizon: insights into the phylogenetic relationship among Boraginaceae species and the maternal lineages of purple gromwells.</title>
        <authorList>
            <person name="Okada T."/>
            <person name="Watanabe K."/>
        </authorList>
    </citation>
    <scope>NUCLEOTIDE SEQUENCE [LARGE SCALE GENOMIC DNA]</scope>
</reference>
<dbReference type="InterPro" id="IPR036758">
    <property type="entry name" value="At5g01610-like"/>
</dbReference>
<dbReference type="Proteomes" id="UP001454036">
    <property type="component" value="Unassembled WGS sequence"/>
</dbReference>
<organism evidence="1 2">
    <name type="scientific">Lithospermum erythrorhizon</name>
    <name type="common">Purple gromwell</name>
    <name type="synonym">Lithospermum officinale var. erythrorhizon</name>
    <dbReference type="NCBI Taxonomy" id="34254"/>
    <lineage>
        <taxon>Eukaryota</taxon>
        <taxon>Viridiplantae</taxon>
        <taxon>Streptophyta</taxon>
        <taxon>Embryophyta</taxon>
        <taxon>Tracheophyta</taxon>
        <taxon>Spermatophyta</taxon>
        <taxon>Magnoliopsida</taxon>
        <taxon>eudicotyledons</taxon>
        <taxon>Gunneridae</taxon>
        <taxon>Pentapetalae</taxon>
        <taxon>asterids</taxon>
        <taxon>lamiids</taxon>
        <taxon>Boraginales</taxon>
        <taxon>Boraginaceae</taxon>
        <taxon>Boraginoideae</taxon>
        <taxon>Lithospermeae</taxon>
        <taxon>Lithospermum</taxon>
    </lineage>
</organism>
<evidence type="ECO:0000313" key="1">
    <source>
        <dbReference type="EMBL" id="GAA0138969.1"/>
    </source>
</evidence>
<sequence length="85" mass="9407">MSNDLLPKGLLPLNDISGELFTSQNRKMKKLTGVQSKELFIWITVSEICIQVPESRKITFGTSSGISRSFPVSAFEAEEVEGEKS</sequence>
<dbReference type="EMBL" id="BAABME010015023">
    <property type="protein sequence ID" value="GAA0138969.1"/>
    <property type="molecule type" value="Genomic_DNA"/>
</dbReference>
<dbReference type="PANTHER" id="PTHR31676">
    <property type="entry name" value="T31J12.3 PROTEIN-RELATED"/>
    <property type="match status" value="1"/>
</dbReference>
<dbReference type="Pfam" id="PF04398">
    <property type="entry name" value="DUF538"/>
    <property type="match status" value="1"/>
</dbReference>
<evidence type="ECO:0000313" key="2">
    <source>
        <dbReference type="Proteomes" id="UP001454036"/>
    </source>
</evidence>
<comment type="caution">
    <text evidence="1">The sequence shown here is derived from an EMBL/GenBank/DDBJ whole genome shotgun (WGS) entry which is preliminary data.</text>
</comment>
<dbReference type="SUPFAM" id="SSF141562">
    <property type="entry name" value="At5g01610-like"/>
    <property type="match status" value="1"/>
</dbReference>
<protein>
    <submittedName>
        <fullName evidence="1">Uncharacterized protein</fullName>
    </submittedName>
</protein>